<feature type="transmembrane region" description="Helical" evidence="2">
    <location>
        <begin position="604"/>
        <end position="622"/>
    </location>
</feature>
<reference evidence="4 5" key="1">
    <citation type="submission" date="2017-07" db="EMBL/GenBank/DDBJ databases">
        <title>An improved, manually edited Actinidia chinensis var. chinensis (kiwifruit) genome highlights the challenges associated with draft genomes and gene prediction in plants.</title>
        <authorList>
            <person name="Pilkington S."/>
            <person name="Crowhurst R."/>
            <person name="Hilario E."/>
            <person name="Nardozza S."/>
            <person name="Fraser L."/>
            <person name="Peng Y."/>
            <person name="Gunaseelan K."/>
            <person name="Simpson R."/>
            <person name="Tahir J."/>
            <person name="Deroles S."/>
            <person name="Templeton K."/>
            <person name="Luo Z."/>
            <person name="Davy M."/>
            <person name="Cheng C."/>
            <person name="Mcneilage M."/>
            <person name="Scaglione D."/>
            <person name="Liu Y."/>
            <person name="Zhang Q."/>
            <person name="Datson P."/>
            <person name="De Silva N."/>
            <person name="Gardiner S."/>
            <person name="Bassett H."/>
            <person name="Chagne D."/>
            <person name="Mccallum J."/>
            <person name="Dzierzon H."/>
            <person name="Deng C."/>
            <person name="Wang Y.-Y."/>
            <person name="Barron N."/>
            <person name="Manako K."/>
            <person name="Bowen J."/>
            <person name="Foster T."/>
            <person name="Erridge Z."/>
            <person name="Tiffin H."/>
            <person name="Waite C."/>
            <person name="Davies K."/>
            <person name="Grierson E."/>
            <person name="Laing W."/>
            <person name="Kirk R."/>
            <person name="Chen X."/>
            <person name="Wood M."/>
            <person name="Montefiori M."/>
            <person name="Brummell D."/>
            <person name="Schwinn K."/>
            <person name="Catanach A."/>
            <person name="Fullerton C."/>
            <person name="Li D."/>
            <person name="Meiyalaghan S."/>
            <person name="Nieuwenhuizen N."/>
            <person name="Read N."/>
            <person name="Prakash R."/>
            <person name="Hunter D."/>
            <person name="Zhang H."/>
            <person name="Mckenzie M."/>
            <person name="Knabel M."/>
            <person name="Harris A."/>
            <person name="Allan A."/>
            <person name="Chen A."/>
            <person name="Janssen B."/>
            <person name="Plunkett B."/>
            <person name="Dwamena C."/>
            <person name="Voogd C."/>
            <person name="Leif D."/>
            <person name="Lafferty D."/>
            <person name="Souleyre E."/>
            <person name="Varkonyi-Gasic E."/>
            <person name="Gambi F."/>
            <person name="Hanley J."/>
            <person name="Yao J.-L."/>
            <person name="Cheung J."/>
            <person name="David K."/>
            <person name="Warren B."/>
            <person name="Marsh K."/>
            <person name="Snowden K."/>
            <person name="Lin-Wang K."/>
            <person name="Brian L."/>
            <person name="Martinez-Sanchez M."/>
            <person name="Wang M."/>
            <person name="Ileperuma N."/>
            <person name="Macnee N."/>
            <person name="Campin R."/>
            <person name="Mcatee P."/>
            <person name="Drummond R."/>
            <person name="Espley R."/>
            <person name="Ireland H."/>
            <person name="Wu R."/>
            <person name="Atkinson R."/>
            <person name="Karunairetnam S."/>
            <person name="Bulley S."/>
            <person name="Chunkath S."/>
            <person name="Hanley Z."/>
            <person name="Storey R."/>
            <person name="Thrimawithana A."/>
            <person name="Thomson S."/>
            <person name="David C."/>
            <person name="Testolin R."/>
        </authorList>
    </citation>
    <scope>NUCLEOTIDE SEQUENCE [LARGE SCALE GENOMIC DNA]</scope>
    <source>
        <strain evidence="5">cv. Red5</strain>
        <tissue evidence="4">Young leaf</tissue>
    </source>
</reference>
<dbReference type="STRING" id="1590841.A0A2R6Q568"/>
<dbReference type="Gramene" id="PSS02020">
    <property type="protein sequence ID" value="PSS02020"/>
    <property type="gene ID" value="CEY00_Acc23377"/>
</dbReference>
<name>A0A2R6Q568_ACTCC</name>
<dbReference type="InterPro" id="IPR026961">
    <property type="entry name" value="PGG_dom"/>
</dbReference>
<feature type="region of interest" description="Disordered" evidence="1">
    <location>
        <begin position="269"/>
        <end position="288"/>
    </location>
</feature>
<organism evidence="4 5">
    <name type="scientific">Actinidia chinensis var. chinensis</name>
    <name type="common">Chinese soft-hair kiwi</name>
    <dbReference type="NCBI Taxonomy" id="1590841"/>
    <lineage>
        <taxon>Eukaryota</taxon>
        <taxon>Viridiplantae</taxon>
        <taxon>Streptophyta</taxon>
        <taxon>Embryophyta</taxon>
        <taxon>Tracheophyta</taxon>
        <taxon>Spermatophyta</taxon>
        <taxon>Magnoliopsida</taxon>
        <taxon>eudicotyledons</taxon>
        <taxon>Gunneridae</taxon>
        <taxon>Pentapetalae</taxon>
        <taxon>asterids</taxon>
        <taxon>Ericales</taxon>
        <taxon>Actinidiaceae</taxon>
        <taxon>Actinidia</taxon>
    </lineage>
</organism>
<feature type="compositionally biased region" description="Basic and acidic residues" evidence="1">
    <location>
        <begin position="297"/>
        <end position="307"/>
    </location>
</feature>
<dbReference type="AlphaFoldDB" id="A0A2R6Q568"/>
<evidence type="ECO:0000256" key="1">
    <source>
        <dbReference type="SAM" id="MobiDB-lite"/>
    </source>
</evidence>
<keyword evidence="2" id="KW-0472">Membrane</keyword>
<protein>
    <submittedName>
        <fullName evidence="4">Ankyrin repeat-containing protein</fullName>
    </submittedName>
</protein>
<proteinExistence type="predicted"/>
<feature type="transmembrane region" description="Helical" evidence="2">
    <location>
        <begin position="715"/>
        <end position="734"/>
    </location>
</feature>
<dbReference type="PANTHER" id="PTHR24177">
    <property type="entry name" value="CASKIN"/>
    <property type="match status" value="1"/>
</dbReference>
<evidence type="ECO:0000313" key="4">
    <source>
        <dbReference type="EMBL" id="PSS02020.1"/>
    </source>
</evidence>
<dbReference type="InParanoid" id="A0A2R6Q568"/>
<feature type="region of interest" description="Disordered" evidence="1">
    <location>
        <begin position="239"/>
        <end position="258"/>
    </location>
</feature>
<feature type="region of interest" description="Disordered" evidence="1">
    <location>
        <begin position="297"/>
        <end position="369"/>
    </location>
</feature>
<dbReference type="Pfam" id="PF13962">
    <property type="entry name" value="PGG"/>
    <property type="match status" value="1"/>
</dbReference>
<sequence>MFDEYYSSMHDEVNKLQQKDEYWRYIPLVKAALSGNWESAERFFDQDNGALTVPITKSSETALHIAVGTGKAQNFVKKLVESVPLEALELCDDKGYTALHTAAWVGNTAAAMVLVKKHTALLHIRCSIDDLPIHVAAKHCRKETLYYLLSVTKDDPASKPYHGESGIWLLLFILSSEFYDVALDLIHRYPELAISKRDNGNVALTTLVGTASAFPSGSHLNCWQRIIYSCVPGKVESCSKDHSRGDTEDQINTSPDNTECVPGKLEICPKDHSRGDTEDQINTSPDNTECVPGKLEICPKDHSRGDTEDQINTSPDNTECVPGKVESYSKDHSRGDIEDQINTSPDNTECVPESCSKDHNRGDIEDQSNTSPLLIDQKYNWPQFFGANFCISAHKVSQKLHFILWKVFEFAVPQIKGIREEKQKHNQAFQIAKCVCKAIQSLNDSDAYESHAIDPLFNAANLGVHEVVEEIVDSFPSLVWARDLRNWSIFHHAIIQRHVNVFNLLYQMSERIRLITIFRDSDDNTTLHFAGMLAPPNKLNLVPGAALQMQRELQWFEEAKKFVTPLDMHLRNKYNQTGQMVFTEAHKELVVEGEKWMKHTANSCTIVSALIVTIAFAAAISVPGGNNDANGLPILSNETAFLVFAISNAFSLFTSTTSLVMFLSILTSTYAEKDFLFALPKRLIIGLVTLFFSITAMMVAFSAIVYLLFGYNKRWVLIPTGVFSGIPIISFVFLEFPLLLDLITSTYGGGIFGKKSNRLLY</sequence>
<comment type="caution">
    <text evidence="4">The sequence shown here is derived from an EMBL/GenBank/DDBJ whole genome shotgun (WGS) entry which is preliminary data.</text>
</comment>
<dbReference type="InterPro" id="IPR036770">
    <property type="entry name" value="Ankyrin_rpt-contain_sf"/>
</dbReference>
<keyword evidence="5" id="KW-1185">Reference proteome</keyword>
<dbReference type="Proteomes" id="UP000241394">
    <property type="component" value="Chromosome LG20"/>
</dbReference>
<feature type="transmembrane region" description="Helical" evidence="2">
    <location>
        <begin position="683"/>
        <end position="709"/>
    </location>
</feature>
<evidence type="ECO:0000259" key="3">
    <source>
        <dbReference type="Pfam" id="PF13962"/>
    </source>
</evidence>
<dbReference type="SMART" id="SM00248">
    <property type="entry name" value="ANK"/>
    <property type="match status" value="5"/>
</dbReference>
<feature type="compositionally biased region" description="Basic and acidic residues" evidence="1">
    <location>
        <begin position="355"/>
        <end position="364"/>
    </location>
</feature>
<evidence type="ECO:0000313" key="5">
    <source>
        <dbReference type="Proteomes" id="UP000241394"/>
    </source>
</evidence>
<reference evidence="5" key="2">
    <citation type="journal article" date="2018" name="BMC Genomics">
        <title>A manually annotated Actinidia chinensis var. chinensis (kiwifruit) genome highlights the challenges associated with draft genomes and gene prediction in plants.</title>
        <authorList>
            <person name="Pilkington S.M."/>
            <person name="Crowhurst R."/>
            <person name="Hilario E."/>
            <person name="Nardozza S."/>
            <person name="Fraser L."/>
            <person name="Peng Y."/>
            <person name="Gunaseelan K."/>
            <person name="Simpson R."/>
            <person name="Tahir J."/>
            <person name="Deroles S.C."/>
            <person name="Templeton K."/>
            <person name="Luo Z."/>
            <person name="Davy M."/>
            <person name="Cheng C."/>
            <person name="McNeilage M."/>
            <person name="Scaglione D."/>
            <person name="Liu Y."/>
            <person name="Zhang Q."/>
            <person name="Datson P."/>
            <person name="De Silva N."/>
            <person name="Gardiner S.E."/>
            <person name="Bassett H."/>
            <person name="Chagne D."/>
            <person name="McCallum J."/>
            <person name="Dzierzon H."/>
            <person name="Deng C."/>
            <person name="Wang Y.Y."/>
            <person name="Barron L."/>
            <person name="Manako K."/>
            <person name="Bowen J."/>
            <person name="Foster T.M."/>
            <person name="Erridge Z.A."/>
            <person name="Tiffin H."/>
            <person name="Waite C.N."/>
            <person name="Davies K.M."/>
            <person name="Grierson E.P."/>
            <person name="Laing W.A."/>
            <person name="Kirk R."/>
            <person name="Chen X."/>
            <person name="Wood M."/>
            <person name="Montefiori M."/>
            <person name="Brummell D.A."/>
            <person name="Schwinn K.E."/>
            <person name="Catanach A."/>
            <person name="Fullerton C."/>
            <person name="Li D."/>
            <person name="Meiyalaghan S."/>
            <person name="Nieuwenhuizen N."/>
            <person name="Read N."/>
            <person name="Prakash R."/>
            <person name="Hunter D."/>
            <person name="Zhang H."/>
            <person name="McKenzie M."/>
            <person name="Knabel M."/>
            <person name="Harris A."/>
            <person name="Allan A.C."/>
            <person name="Gleave A."/>
            <person name="Chen A."/>
            <person name="Janssen B.J."/>
            <person name="Plunkett B."/>
            <person name="Ampomah-Dwamena C."/>
            <person name="Voogd C."/>
            <person name="Leif D."/>
            <person name="Lafferty D."/>
            <person name="Souleyre E.J.F."/>
            <person name="Varkonyi-Gasic E."/>
            <person name="Gambi F."/>
            <person name="Hanley J."/>
            <person name="Yao J.L."/>
            <person name="Cheung J."/>
            <person name="David K.M."/>
            <person name="Warren B."/>
            <person name="Marsh K."/>
            <person name="Snowden K.C."/>
            <person name="Lin-Wang K."/>
            <person name="Brian L."/>
            <person name="Martinez-Sanchez M."/>
            <person name="Wang M."/>
            <person name="Ileperuma N."/>
            <person name="Macnee N."/>
            <person name="Campin R."/>
            <person name="McAtee P."/>
            <person name="Drummond R.S.M."/>
            <person name="Espley R.V."/>
            <person name="Ireland H.S."/>
            <person name="Wu R."/>
            <person name="Atkinson R.G."/>
            <person name="Karunairetnam S."/>
            <person name="Bulley S."/>
            <person name="Chunkath S."/>
            <person name="Hanley Z."/>
            <person name="Storey R."/>
            <person name="Thrimawithana A.H."/>
            <person name="Thomson S."/>
            <person name="David C."/>
            <person name="Testolin R."/>
            <person name="Huang H."/>
            <person name="Hellens R.P."/>
            <person name="Schaffer R.J."/>
        </authorList>
    </citation>
    <scope>NUCLEOTIDE SEQUENCE [LARGE SCALE GENOMIC DNA]</scope>
    <source>
        <strain evidence="5">cv. Red5</strain>
    </source>
</reference>
<dbReference type="GO" id="GO:0016020">
    <property type="term" value="C:membrane"/>
    <property type="evidence" value="ECO:0007669"/>
    <property type="project" value="TreeGrafter"/>
</dbReference>
<feature type="compositionally biased region" description="Basic and acidic residues" evidence="1">
    <location>
        <begin position="327"/>
        <end position="337"/>
    </location>
</feature>
<gene>
    <name evidence="4" type="ORF">CEY00_Acc23377</name>
</gene>
<dbReference type="OMA" id="ICPKDHS"/>
<dbReference type="PANTHER" id="PTHR24177:SF292">
    <property type="entry name" value="ANKYRIN REPEAT FAMILY PROTEIN-RELATED"/>
    <property type="match status" value="1"/>
</dbReference>
<accession>A0A2R6Q568</accession>
<dbReference type="Gene3D" id="1.25.40.20">
    <property type="entry name" value="Ankyrin repeat-containing domain"/>
    <property type="match status" value="2"/>
</dbReference>
<dbReference type="OrthoDB" id="1925304at2759"/>
<feature type="domain" description="PGG" evidence="3">
    <location>
        <begin position="594"/>
        <end position="707"/>
    </location>
</feature>
<feature type="transmembrane region" description="Helical" evidence="2">
    <location>
        <begin position="642"/>
        <end position="671"/>
    </location>
</feature>
<keyword evidence="2" id="KW-0812">Transmembrane</keyword>
<dbReference type="InterPro" id="IPR002110">
    <property type="entry name" value="Ankyrin_rpt"/>
</dbReference>
<dbReference type="EMBL" id="NKQK01000020">
    <property type="protein sequence ID" value="PSS02020.1"/>
    <property type="molecule type" value="Genomic_DNA"/>
</dbReference>
<keyword evidence="2" id="KW-1133">Transmembrane helix</keyword>
<dbReference type="SUPFAM" id="SSF48403">
    <property type="entry name" value="Ankyrin repeat"/>
    <property type="match status" value="1"/>
</dbReference>
<evidence type="ECO:0000256" key="2">
    <source>
        <dbReference type="SAM" id="Phobius"/>
    </source>
</evidence>